<dbReference type="EMBL" id="CP011801">
    <property type="protein sequence ID" value="ALA58975.1"/>
    <property type="molecule type" value="Genomic_DNA"/>
</dbReference>
<keyword evidence="1 6" id="KW-0645">Protease</keyword>
<evidence type="ECO:0000256" key="5">
    <source>
        <dbReference type="ARBA" id="ARBA00023049"/>
    </source>
</evidence>
<evidence type="ECO:0000256" key="3">
    <source>
        <dbReference type="ARBA" id="ARBA00022801"/>
    </source>
</evidence>
<dbReference type="KEGG" id="nmv:NITMOv2_2562"/>
<keyword evidence="5 6" id="KW-0482">Metalloprotease</keyword>
<comment type="similarity">
    <text evidence="6">Belongs to the peptidase M48 family.</text>
</comment>
<comment type="cofactor">
    <cofactor evidence="6">
        <name>Zn(2+)</name>
        <dbReference type="ChEBI" id="CHEBI:29105"/>
    </cofactor>
    <text evidence="6">Binds 1 zinc ion per subunit.</text>
</comment>
<dbReference type="Proteomes" id="UP000069205">
    <property type="component" value="Chromosome"/>
</dbReference>
<dbReference type="RefSeq" id="WP_053380064.1">
    <property type="nucleotide sequence ID" value="NZ_CP011801.1"/>
</dbReference>
<feature type="domain" description="Peptidase M48" evidence="7">
    <location>
        <begin position="161"/>
        <end position="225"/>
    </location>
</feature>
<name>A0A0K2GDE8_NITMO</name>
<dbReference type="CDD" id="cd07331">
    <property type="entry name" value="M48C_Oma1_like"/>
    <property type="match status" value="1"/>
</dbReference>
<evidence type="ECO:0000313" key="8">
    <source>
        <dbReference type="EMBL" id="ALA58975.1"/>
    </source>
</evidence>
<evidence type="ECO:0000256" key="4">
    <source>
        <dbReference type="ARBA" id="ARBA00022833"/>
    </source>
</evidence>
<keyword evidence="9" id="KW-1185">Reference proteome</keyword>
<dbReference type="PANTHER" id="PTHR22726:SF1">
    <property type="entry name" value="METALLOENDOPEPTIDASE OMA1, MITOCHONDRIAL"/>
    <property type="match status" value="1"/>
</dbReference>
<dbReference type="PANTHER" id="PTHR22726">
    <property type="entry name" value="METALLOENDOPEPTIDASE OMA1"/>
    <property type="match status" value="1"/>
</dbReference>
<dbReference type="GO" id="GO:0046872">
    <property type="term" value="F:metal ion binding"/>
    <property type="evidence" value="ECO:0007669"/>
    <property type="project" value="UniProtKB-KW"/>
</dbReference>
<sequence>MLSRFQLTAAGPALIAVCAACSVNPYTQRMQLVLVSPSYEAKLGAAAYRKMLDENPVRTDPAAVIPVQRVMGRLIAAARQSKYADIARSFEWDISVIEDPHMRNAVALPGGKLLVYTGLLPVAQHEAGLAAVLSHEIVHALARHSVEQLTYDALRVTRESARLPFSRNHELEADYIGLLLMAAAGYDPREAVGLWERMKASGDELPPEYLSSHPSYERRIEALHAHMPEAWEMYEQIRSQDRAETRVPRAE</sequence>
<dbReference type="GO" id="GO:0051603">
    <property type="term" value="P:proteolysis involved in protein catabolic process"/>
    <property type="evidence" value="ECO:0007669"/>
    <property type="project" value="TreeGrafter"/>
</dbReference>
<reference evidence="8 9" key="1">
    <citation type="journal article" date="2015" name="Proc. Natl. Acad. Sci. U.S.A.">
        <title>Expanded metabolic versatility of ubiquitous nitrite-oxidizing bacteria from the genus Nitrospira.</title>
        <authorList>
            <person name="Koch H."/>
            <person name="Lucker S."/>
            <person name="Albertsen M."/>
            <person name="Kitzinger K."/>
            <person name="Herbold C."/>
            <person name="Spieck E."/>
            <person name="Nielsen P.H."/>
            <person name="Wagner M."/>
            <person name="Daims H."/>
        </authorList>
    </citation>
    <scope>NUCLEOTIDE SEQUENCE [LARGE SCALE GENOMIC DNA]</scope>
    <source>
        <strain evidence="8 9">NSP M-1</strain>
    </source>
</reference>
<gene>
    <name evidence="8" type="ORF">NITMOv2_2562</name>
</gene>
<evidence type="ECO:0000256" key="1">
    <source>
        <dbReference type="ARBA" id="ARBA00022670"/>
    </source>
</evidence>
<dbReference type="Gene3D" id="3.30.2010.10">
    <property type="entry name" value="Metalloproteases ('zincins'), catalytic domain"/>
    <property type="match status" value="1"/>
</dbReference>
<dbReference type="Pfam" id="PF01435">
    <property type="entry name" value="Peptidase_M48"/>
    <property type="match status" value="2"/>
</dbReference>
<feature type="domain" description="Peptidase M48" evidence="7">
    <location>
        <begin position="68"/>
        <end position="151"/>
    </location>
</feature>
<accession>A0A0K2GDE8</accession>
<dbReference type="STRING" id="42253.NITMOv2_2562"/>
<evidence type="ECO:0000259" key="7">
    <source>
        <dbReference type="Pfam" id="PF01435"/>
    </source>
</evidence>
<keyword evidence="2" id="KW-0479">Metal-binding</keyword>
<keyword evidence="4 6" id="KW-0862">Zinc</keyword>
<protein>
    <submittedName>
        <fullName evidence="8">Zn-dependent protease with chaperone</fullName>
    </submittedName>
</protein>
<dbReference type="GO" id="GO:0004222">
    <property type="term" value="F:metalloendopeptidase activity"/>
    <property type="evidence" value="ECO:0007669"/>
    <property type="project" value="InterPro"/>
</dbReference>
<organism evidence="8 9">
    <name type="scientific">Nitrospira moscoviensis</name>
    <dbReference type="NCBI Taxonomy" id="42253"/>
    <lineage>
        <taxon>Bacteria</taxon>
        <taxon>Pseudomonadati</taxon>
        <taxon>Nitrospirota</taxon>
        <taxon>Nitrospiria</taxon>
        <taxon>Nitrospirales</taxon>
        <taxon>Nitrospiraceae</taxon>
        <taxon>Nitrospira</taxon>
    </lineage>
</organism>
<dbReference type="OrthoDB" id="9810445at2"/>
<evidence type="ECO:0000313" key="9">
    <source>
        <dbReference type="Proteomes" id="UP000069205"/>
    </source>
</evidence>
<proteinExistence type="inferred from homology"/>
<keyword evidence="3 6" id="KW-0378">Hydrolase</keyword>
<dbReference type="InterPro" id="IPR051156">
    <property type="entry name" value="Mito/Outer_Membr_Metalloprot"/>
</dbReference>
<evidence type="ECO:0000256" key="6">
    <source>
        <dbReference type="RuleBase" id="RU003983"/>
    </source>
</evidence>
<evidence type="ECO:0000256" key="2">
    <source>
        <dbReference type="ARBA" id="ARBA00022723"/>
    </source>
</evidence>
<dbReference type="PATRIC" id="fig|42253.5.peg.2527"/>
<dbReference type="InterPro" id="IPR001915">
    <property type="entry name" value="Peptidase_M48"/>
</dbReference>
<dbReference type="GO" id="GO:0016020">
    <property type="term" value="C:membrane"/>
    <property type="evidence" value="ECO:0007669"/>
    <property type="project" value="TreeGrafter"/>
</dbReference>
<dbReference type="AlphaFoldDB" id="A0A0K2GDE8"/>